<dbReference type="Proteomes" id="UP000712673">
    <property type="component" value="Unassembled WGS sequence"/>
</dbReference>
<organism evidence="1 2">
    <name type="scientific">Tectimicrobiota bacterium</name>
    <dbReference type="NCBI Taxonomy" id="2528274"/>
    <lineage>
        <taxon>Bacteria</taxon>
        <taxon>Pseudomonadati</taxon>
        <taxon>Nitrospinota/Tectimicrobiota group</taxon>
        <taxon>Candidatus Tectimicrobiota</taxon>
    </lineage>
</organism>
<evidence type="ECO:0000313" key="2">
    <source>
        <dbReference type="Proteomes" id="UP000712673"/>
    </source>
</evidence>
<dbReference type="AlphaFoldDB" id="A0A937W550"/>
<gene>
    <name evidence="1" type="ORF">FJZ47_16420</name>
</gene>
<evidence type="ECO:0000313" key="1">
    <source>
        <dbReference type="EMBL" id="MBM3225370.1"/>
    </source>
</evidence>
<proteinExistence type="predicted"/>
<accession>A0A937W550</accession>
<sequence>MESRHGNYRKDHKRLARRSACHAKAVTLHDAHIDLLTGIYNFVDANQAFRQCINPHAQRFEVKYKPYSPAMLEGFTDHCLTLEELLMRRVPG</sequence>
<comment type="caution">
    <text evidence="1">The sequence shown here is derived from an EMBL/GenBank/DDBJ whole genome shotgun (WGS) entry which is preliminary data.</text>
</comment>
<protein>
    <submittedName>
        <fullName evidence="1">Uncharacterized protein</fullName>
    </submittedName>
</protein>
<reference evidence="1" key="1">
    <citation type="submission" date="2019-03" db="EMBL/GenBank/DDBJ databases">
        <title>Lake Tanganyika Metagenome-Assembled Genomes (MAGs).</title>
        <authorList>
            <person name="Tran P."/>
        </authorList>
    </citation>
    <scope>NUCLEOTIDE SEQUENCE</scope>
    <source>
        <strain evidence="1">K_DeepCast_65m_m2_066</strain>
    </source>
</reference>
<name>A0A937W550_UNCTE</name>
<dbReference type="EMBL" id="VGLS01000555">
    <property type="protein sequence ID" value="MBM3225370.1"/>
    <property type="molecule type" value="Genomic_DNA"/>
</dbReference>